<keyword evidence="7" id="KW-0812">Transmembrane</keyword>
<dbReference type="InterPro" id="IPR001138">
    <property type="entry name" value="Zn2Cys6_DnaBD"/>
</dbReference>
<evidence type="ECO:0000256" key="7">
    <source>
        <dbReference type="SAM" id="Phobius"/>
    </source>
</evidence>
<dbReference type="GO" id="GO:0043565">
    <property type="term" value="F:sequence-specific DNA binding"/>
    <property type="evidence" value="ECO:0007669"/>
    <property type="project" value="TreeGrafter"/>
</dbReference>
<dbReference type="RefSeq" id="XP_022459147.1">
    <property type="nucleotide sequence ID" value="XM_022601512.1"/>
</dbReference>
<dbReference type="GO" id="GO:0008270">
    <property type="term" value="F:zinc ion binding"/>
    <property type="evidence" value="ECO:0007669"/>
    <property type="project" value="InterPro"/>
</dbReference>
<evidence type="ECO:0000256" key="1">
    <source>
        <dbReference type="ARBA" id="ARBA00004123"/>
    </source>
</evidence>
<dbReference type="HOGENOM" id="CLU_012010_0_0_1"/>
<reference evidence="9" key="2">
    <citation type="submission" date="2014-02" db="EMBL/GenBank/DDBJ databases">
        <title>Complete DNA sequence of /Kuraishia capsulata/ illustrates novel genomic features among budding yeasts (/Saccharomycotina/).</title>
        <authorList>
            <person name="Morales L."/>
            <person name="Noel B."/>
            <person name="Porcel B."/>
            <person name="Marcet-Houben M."/>
            <person name="Hullo M-F."/>
            <person name="Sacerdot C."/>
            <person name="Tekaia F."/>
            <person name="Leh-Louis V."/>
            <person name="Despons L."/>
            <person name="Khanna V."/>
            <person name="Aury J-M."/>
            <person name="Barbe V."/>
            <person name="Couloux A."/>
            <person name="Labadie K."/>
            <person name="Pelletier E."/>
            <person name="Souciet J-L."/>
            <person name="Boekhout T."/>
            <person name="Gabaldon T."/>
            <person name="Wincker P."/>
            <person name="Dujon B."/>
        </authorList>
    </citation>
    <scope>NUCLEOTIDE SEQUENCE</scope>
    <source>
        <strain evidence="9">CBS 1993</strain>
    </source>
</reference>
<protein>
    <recommendedName>
        <fullName evidence="8">Zn(2)-C6 fungal-type domain-containing protein</fullName>
    </recommendedName>
</protein>
<dbReference type="Pfam" id="PF04082">
    <property type="entry name" value="Fungal_trans"/>
    <property type="match status" value="1"/>
</dbReference>
<proteinExistence type="predicted"/>
<gene>
    <name evidence="9" type="ORF">KUCA_T00003128001</name>
</gene>
<keyword evidence="3" id="KW-0805">Transcription regulation</keyword>
<dbReference type="Pfam" id="PF00172">
    <property type="entry name" value="Zn_clus"/>
    <property type="match status" value="1"/>
</dbReference>
<keyword evidence="5" id="KW-0804">Transcription</keyword>
<dbReference type="GeneID" id="34520535"/>
<dbReference type="PROSITE" id="PS00463">
    <property type="entry name" value="ZN2_CY6_FUNGAL_1"/>
    <property type="match status" value="1"/>
</dbReference>
<evidence type="ECO:0000256" key="6">
    <source>
        <dbReference type="ARBA" id="ARBA00023242"/>
    </source>
</evidence>
<evidence type="ECO:0000256" key="2">
    <source>
        <dbReference type="ARBA" id="ARBA00022723"/>
    </source>
</evidence>
<dbReference type="PANTHER" id="PTHR47540">
    <property type="entry name" value="THIAMINE REPRESSIBLE GENES REGULATORY PROTEIN THI5"/>
    <property type="match status" value="1"/>
</dbReference>
<dbReference type="Gene3D" id="4.10.240.10">
    <property type="entry name" value="Zn(2)-C6 fungal-type DNA-binding domain"/>
    <property type="match status" value="1"/>
</dbReference>
<dbReference type="GO" id="GO:0005634">
    <property type="term" value="C:nucleus"/>
    <property type="evidence" value="ECO:0007669"/>
    <property type="project" value="UniProtKB-SubCell"/>
</dbReference>
<keyword evidence="10" id="KW-1185">Reference proteome</keyword>
<name>W6ML33_9ASCO</name>
<dbReference type="PROSITE" id="PS50048">
    <property type="entry name" value="ZN2_CY6_FUNGAL_2"/>
    <property type="match status" value="1"/>
</dbReference>
<dbReference type="SMART" id="SM00906">
    <property type="entry name" value="Fungal_trans"/>
    <property type="match status" value="1"/>
</dbReference>
<dbReference type="InterPro" id="IPR051711">
    <property type="entry name" value="Stress_Response_Reg"/>
</dbReference>
<dbReference type="Proteomes" id="UP000019384">
    <property type="component" value="Unassembled WGS sequence"/>
</dbReference>
<dbReference type="CDD" id="cd12148">
    <property type="entry name" value="fungal_TF_MHR"/>
    <property type="match status" value="1"/>
</dbReference>
<feature type="domain" description="Zn(2)-C6 fungal-type" evidence="8">
    <location>
        <begin position="13"/>
        <end position="42"/>
    </location>
</feature>
<accession>W6ML33</accession>
<dbReference type="GO" id="GO:0006351">
    <property type="term" value="P:DNA-templated transcription"/>
    <property type="evidence" value="ECO:0007669"/>
    <property type="project" value="InterPro"/>
</dbReference>
<comment type="subcellular location">
    <subcellularLocation>
        <location evidence="1">Nucleus</location>
    </subcellularLocation>
</comment>
<keyword evidence="6" id="KW-0539">Nucleus</keyword>
<dbReference type="CDD" id="cd00067">
    <property type="entry name" value="GAL4"/>
    <property type="match status" value="1"/>
</dbReference>
<dbReference type="PANTHER" id="PTHR47540:SF2">
    <property type="entry name" value="ZN(II)2CYS6 TRANSCRIPTION FACTOR (EUROFUNG)"/>
    <property type="match status" value="1"/>
</dbReference>
<dbReference type="AlphaFoldDB" id="W6ML33"/>
<dbReference type="SUPFAM" id="SSF57701">
    <property type="entry name" value="Zn2/Cys6 DNA-binding domain"/>
    <property type="match status" value="1"/>
</dbReference>
<keyword evidence="2" id="KW-0479">Metal-binding</keyword>
<evidence type="ECO:0000256" key="4">
    <source>
        <dbReference type="ARBA" id="ARBA00023125"/>
    </source>
</evidence>
<dbReference type="EMBL" id="HG793128">
    <property type="protein sequence ID" value="CDK27151.1"/>
    <property type="molecule type" value="Genomic_DNA"/>
</dbReference>
<dbReference type="GO" id="GO:0045944">
    <property type="term" value="P:positive regulation of transcription by RNA polymerase II"/>
    <property type="evidence" value="ECO:0007669"/>
    <property type="project" value="TreeGrafter"/>
</dbReference>
<reference evidence="9" key="1">
    <citation type="submission" date="2013-12" db="EMBL/GenBank/DDBJ databases">
        <authorList>
            <person name="Genoscope - CEA"/>
        </authorList>
    </citation>
    <scope>NUCLEOTIDE SEQUENCE</scope>
    <source>
        <strain evidence="9">CBS 1993</strain>
    </source>
</reference>
<evidence type="ECO:0000313" key="9">
    <source>
        <dbReference type="EMBL" id="CDK27151.1"/>
    </source>
</evidence>
<dbReference type="SMART" id="SM00066">
    <property type="entry name" value="GAL4"/>
    <property type="match status" value="1"/>
</dbReference>
<dbReference type="OrthoDB" id="4064873at2759"/>
<keyword evidence="7" id="KW-0472">Membrane</keyword>
<evidence type="ECO:0000313" key="10">
    <source>
        <dbReference type="Proteomes" id="UP000019384"/>
    </source>
</evidence>
<evidence type="ECO:0000256" key="3">
    <source>
        <dbReference type="ARBA" id="ARBA00023015"/>
    </source>
</evidence>
<feature type="transmembrane region" description="Helical" evidence="7">
    <location>
        <begin position="501"/>
        <end position="525"/>
    </location>
</feature>
<evidence type="ECO:0000259" key="8">
    <source>
        <dbReference type="PROSITE" id="PS50048"/>
    </source>
</evidence>
<sequence length="642" mass="73863">MSESIKITRVKKACTPCKLRRIKCDGEFPCASCLRHDKSCDYSTTETLQNVRQPFKNSKPTKDEYIKYLENRVFLLEAEKTKDRIDSVDPDALFLRDHLVETRLGGVVKFDGILMNKLANSLFASLSAEEREKLAVPRVQFYGWNMSGNHYLQQFSLDSLSPILDPTEDTSFCDWLVQFYLVNINPLFSILHEEGFLNQLIRYRRELYADEEIKSTRLFMAMLSLVFAISIRFAEFHPAVPPDVRTKMRPGLEEQLFLSAYEVVSKLSFEWQSLELIQSWILITLYLRTAHRQSSSHASLGTAIRMCKGMLLNVDVAIRTKCKTPYEITKVERVFWLVYTWDKLYAWQSGRHHEIYDEHISLRVPELDNPEVLDGWLQRPALAMIHLAKIAAKIQRHNTKHYYMDPLFLGDVNNQLNGLKNWVDRNLRDGSCDSLMVDQVYLTYHDIALSLHSKDILNLVGGQLEPFDNASKTYHILAEHSAKVLKVFENIDSLQQLQVPWWLNLTLLFTISVTSIVFMNAGLYLTQCPKILKGSIHLLTSLKQTASMAAECVWALKMLNHMCVLRLNKSAAIFNNIGVDHGPSAVNDKKFNSFNRVEGTTVTQEADYTQQQDEACDGIDSVNFLDLEFATIQDLLWFDTEL</sequence>
<dbReference type="GO" id="GO:0000981">
    <property type="term" value="F:DNA-binding transcription factor activity, RNA polymerase II-specific"/>
    <property type="evidence" value="ECO:0007669"/>
    <property type="project" value="InterPro"/>
</dbReference>
<keyword evidence="7" id="KW-1133">Transmembrane helix</keyword>
<organism evidence="9 10">
    <name type="scientific">Kuraishia capsulata CBS 1993</name>
    <dbReference type="NCBI Taxonomy" id="1382522"/>
    <lineage>
        <taxon>Eukaryota</taxon>
        <taxon>Fungi</taxon>
        <taxon>Dikarya</taxon>
        <taxon>Ascomycota</taxon>
        <taxon>Saccharomycotina</taxon>
        <taxon>Pichiomycetes</taxon>
        <taxon>Pichiales</taxon>
        <taxon>Pichiaceae</taxon>
        <taxon>Kuraishia</taxon>
    </lineage>
</organism>
<dbReference type="InterPro" id="IPR007219">
    <property type="entry name" value="XnlR_reg_dom"/>
</dbReference>
<keyword evidence="4" id="KW-0238">DNA-binding</keyword>
<dbReference type="InterPro" id="IPR036864">
    <property type="entry name" value="Zn2-C6_fun-type_DNA-bd_sf"/>
</dbReference>
<evidence type="ECO:0000256" key="5">
    <source>
        <dbReference type="ARBA" id="ARBA00023163"/>
    </source>
</evidence>